<gene>
    <name evidence="1" type="ORF">TSPGSL018_174</name>
</gene>
<dbReference type="AlphaFoldDB" id="A0A061SKE4"/>
<evidence type="ECO:0000313" key="1">
    <source>
        <dbReference type="EMBL" id="JAC84773.1"/>
    </source>
</evidence>
<accession>A0A061SKE4</accession>
<sequence length="53" mass="5091">PHGGGDRGGPALLLCSPTLGRGSERKARCAEGGGIGAAASCFRTPLAGSHAST</sequence>
<dbReference type="EMBL" id="GBEZ01000083">
    <property type="protein sequence ID" value="JAC84773.1"/>
    <property type="molecule type" value="Transcribed_RNA"/>
</dbReference>
<reference evidence="1" key="1">
    <citation type="submission" date="2014-05" db="EMBL/GenBank/DDBJ databases">
        <title>The transcriptome of the halophilic microalga Tetraselmis sp. GSL018 isolated from the Great Salt Lake, Utah.</title>
        <authorList>
            <person name="Jinkerson R.E."/>
            <person name="D'Adamo S."/>
            <person name="Posewitz M.C."/>
        </authorList>
    </citation>
    <scope>NUCLEOTIDE SEQUENCE</scope>
    <source>
        <strain evidence="1">GSL018</strain>
    </source>
</reference>
<proteinExistence type="predicted"/>
<name>A0A061SKE4_9CHLO</name>
<organism evidence="1">
    <name type="scientific">Tetraselmis sp. GSL018</name>
    <dbReference type="NCBI Taxonomy" id="582737"/>
    <lineage>
        <taxon>Eukaryota</taxon>
        <taxon>Viridiplantae</taxon>
        <taxon>Chlorophyta</taxon>
        <taxon>core chlorophytes</taxon>
        <taxon>Chlorodendrophyceae</taxon>
        <taxon>Chlorodendrales</taxon>
        <taxon>Chlorodendraceae</taxon>
        <taxon>Tetraselmis</taxon>
    </lineage>
</organism>
<feature type="non-terminal residue" evidence="1">
    <location>
        <position position="1"/>
    </location>
</feature>
<protein>
    <submittedName>
        <fullName evidence="1">Uncharacterized protein</fullName>
    </submittedName>
</protein>